<dbReference type="InterPro" id="IPR011444">
    <property type="entry name" value="DUF1549"/>
</dbReference>
<dbReference type="InterPro" id="IPR008979">
    <property type="entry name" value="Galactose-bd-like_sf"/>
</dbReference>
<dbReference type="OrthoDB" id="1099022at2"/>
<evidence type="ECO:0000259" key="3">
    <source>
        <dbReference type="Pfam" id="PF07587"/>
    </source>
</evidence>
<feature type="domain" description="Cytochrome C Planctomycete-type" evidence="4">
    <location>
        <begin position="200"/>
        <end position="256"/>
    </location>
</feature>
<feature type="transmembrane region" description="Helical" evidence="1">
    <location>
        <begin position="86"/>
        <end position="106"/>
    </location>
</feature>
<organism evidence="6 7">
    <name type="scientific">Fodinibius sediminis</name>
    <dbReference type="NCBI Taxonomy" id="1214077"/>
    <lineage>
        <taxon>Bacteria</taxon>
        <taxon>Pseudomonadati</taxon>
        <taxon>Balneolota</taxon>
        <taxon>Balneolia</taxon>
        <taxon>Balneolales</taxon>
        <taxon>Balneolaceae</taxon>
        <taxon>Fodinibius</taxon>
    </lineage>
</organism>
<feature type="transmembrane region" description="Helical" evidence="1">
    <location>
        <begin position="54"/>
        <end position="74"/>
    </location>
</feature>
<evidence type="ECO:0000313" key="6">
    <source>
        <dbReference type="EMBL" id="SMO48640.1"/>
    </source>
</evidence>
<protein>
    <submittedName>
        <fullName evidence="6">Uncharacterized membrane protein</fullName>
    </submittedName>
</protein>
<evidence type="ECO:0000259" key="2">
    <source>
        <dbReference type="Pfam" id="PF07583"/>
    </source>
</evidence>
<keyword evidence="1" id="KW-0812">Transmembrane</keyword>
<dbReference type="SUPFAM" id="SSF46626">
    <property type="entry name" value="Cytochrome c"/>
    <property type="match status" value="1"/>
</dbReference>
<evidence type="ECO:0000259" key="5">
    <source>
        <dbReference type="Pfam" id="PF09990"/>
    </source>
</evidence>
<name>A0A521BQ06_9BACT</name>
<dbReference type="InterPro" id="IPR011429">
    <property type="entry name" value="Cyt_c_Planctomycete-type"/>
</dbReference>
<dbReference type="PANTHER" id="PTHR35889">
    <property type="entry name" value="CYCLOINULO-OLIGOSACCHARIDE FRUCTANOTRANSFERASE-RELATED"/>
    <property type="match status" value="1"/>
</dbReference>
<feature type="transmembrane region" description="Helical" evidence="1">
    <location>
        <begin position="20"/>
        <end position="42"/>
    </location>
</feature>
<dbReference type="RefSeq" id="WP_142713463.1">
    <property type="nucleotide sequence ID" value="NZ_FXTH01000003.1"/>
</dbReference>
<feature type="domain" description="DUF2231" evidence="5">
    <location>
        <begin position="18"/>
        <end position="142"/>
    </location>
</feature>
<dbReference type="GO" id="GO:0020037">
    <property type="term" value="F:heme binding"/>
    <property type="evidence" value="ECO:0007669"/>
    <property type="project" value="InterPro"/>
</dbReference>
<keyword evidence="1" id="KW-1133">Transmembrane helix</keyword>
<dbReference type="PANTHER" id="PTHR35889:SF3">
    <property type="entry name" value="F-BOX DOMAIN-CONTAINING PROTEIN"/>
    <property type="match status" value="1"/>
</dbReference>
<keyword evidence="1" id="KW-0472">Membrane</keyword>
<dbReference type="EMBL" id="FXTH01000003">
    <property type="protein sequence ID" value="SMO48640.1"/>
    <property type="molecule type" value="Genomic_DNA"/>
</dbReference>
<evidence type="ECO:0000259" key="4">
    <source>
        <dbReference type="Pfam" id="PF07635"/>
    </source>
</evidence>
<dbReference type="AlphaFoldDB" id="A0A521BQ06"/>
<dbReference type="Proteomes" id="UP000317593">
    <property type="component" value="Unassembled WGS sequence"/>
</dbReference>
<dbReference type="Pfam" id="PF07583">
    <property type="entry name" value="PSCyt2"/>
    <property type="match status" value="1"/>
</dbReference>
<dbReference type="Pfam" id="PF09990">
    <property type="entry name" value="DUF2231"/>
    <property type="match status" value="1"/>
</dbReference>
<feature type="domain" description="DUF1553" evidence="3">
    <location>
        <begin position="540"/>
        <end position="658"/>
    </location>
</feature>
<gene>
    <name evidence="6" type="ORF">SAMN06265218_103240</name>
</gene>
<dbReference type="GO" id="GO:0009055">
    <property type="term" value="F:electron transfer activity"/>
    <property type="evidence" value="ECO:0007669"/>
    <property type="project" value="InterPro"/>
</dbReference>
<accession>A0A521BQ06</accession>
<feature type="domain" description="DUF1549" evidence="2">
    <location>
        <begin position="310"/>
        <end position="499"/>
    </location>
</feature>
<sequence>MILDSLSELWIWQFVARLHPLVIHFPIGALVIAFFLEMLTMGGKRTELRSGIRWLVYIGAGSASVAAGVGLMLAYGGNYSESTIFYHQWGGILTVILSLITAWLLYRASQSGEKKKLNMYRWMLSVAILVLTVTGHFGANLTHGDDYLTSVLPWNYESLSDGEFNELVQEVNQHRKMGTLSETHKTELNVGVRRIFAQTCYRCHDSNEAEGGLVLNSEEAVMKGGDSGPVIVPGKPEESELIHRLTLPAGHEDVMPQKGSSLSPDQVELIRLWIEVGAPWSDEEVKTFREAPMALRAPAPPDTESDFDNPVDKFTAAYFKEHGISWPEPVDDATFMRRVYLDVIGLVPDPVELRAFVRDPSPDKRDRLVDSLLSRRHDYTQHWLTFWNDLLRNDYTGTGFITGGREQITDWLYEALYQNMSYNRMVRELTNPGERSDGFIKGIKWRGAVNASQTTEMQAAQNISQSLLGVNLKCASCHDSFVSNLTLEEAYGFAQVFSEDPLAIQRCEVATGDTAEASFIYSEELGDIDESLSRDERLERLADILTQKQNGRLYRTIANRYWELFMGRSLVEPVDEMDNIPWNQELLDWLASDLIRHDYDLKRLISVIVRSKTYQLPSIGMSGEEAGSEEYVFRGPLRKRMTAEQFADAVSKVAAPFYYSVAYDPYEKPPAEGAWIWFNTMENDRVSQPDPGTYYFRHSFDLPAAREIEKAQLLVTADEAYKLYLNGTLVGQGADWRKIERIDVTEQLSQGTNLIAAAGRNGGSIPNPAGMLLNLRIKLKDGTALIVKSGKEGWKALDRQPKTGWQTADFDDSSWGEVRTFGSSRSSKHWGQLLKFTHDMGNQFNFARASLVENDDFLKEMGRPTRENVTTNRETEATLLQALELTNGDKLNEVMARGAERLVNEYGQATERMMTDLYLTAYGREPGDHEQEILNSRLAADKPGKEQIEDILWAIVMNPEFQLID</sequence>
<dbReference type="Gene3D" id="2.60.120.260">
    <property type="entry name" value="Galactose-binding domain-like"/>
    <property type="match status" value="1"/>
</dbReference>
<proteinExistence type="predicted"/>
<dbReference type="Pfam" id="PF07635">
    <property type="entry name" value="PSCyt1"/>
    <property type="match status" value="1"/>
</dbReference>
<dbReference type="InterPro" id="IPR019251">
    <property type="entry name" value="DUF2231_TM"/>
</dbReference>
<dbReference type="InterPro" id="IPR022655">
    <property type="entry name" value="DUF1553"/>
</dbReference>
<keyword evidence="7" id="KW-1185">Reference proteome</keyword>
<reference evidence="6 7" key="1">
    <citation type="submission" date="2017-05" db="EMBL/GenBank/DDBJ databases">
        <authorList>
            <person name="Varghese N."/>
            <person name="Submissions S."/>
        </authorList>
    </citation>
    <scope>NUCLEOTIDE SEQUENCE [LARGE SCALE GENOMIC DNA]</scope>
    <source>
        <strain evidence="6 7">DSM 21194</strain>
    </source>
</reference>
<evidence type="ECO:0000313" key="7">
    <source>
        <dbReference type="Proteomes" id="UP000317593"/>
    </source>
</evidence>
<evidence type="ECO:0000256" key="1">
    <source>
        <dbReference type="SAM" id="Phobius"/>
    </source>
</evidence>
<dbReference type="InterPro" id="IPR036909">
    <property type="entry name" value="Cyt_c-like_dom_sf"/>
</dbReference>
<feature type="transmembrane region" description="Helical" evidence="1">
    <location>
        <begin position="118"/>
        <end position="139"/>
    </location>
</feature>
<dbReference type="SUPFAM" id="SSF49785">
    <property type="entry name" value="Galactose-binding domain-like"/>
    <property type="match status" value="1"/>
</dbReference>
<dbReference type="Pfam" id="PF07587">
    <property type="entry name" value="PSD1"/>
    <property type="match status" value="2"/>
</dbReference>
<feature type="domain" description="DUF1553" evidence="3">
    <location>
        <begin position="854"/>
        <end position="936"/>
    </location>
</feature>